<dbReference type="Pfam" id="PF00289">
    <property type="entry name" value="Biotin_carb_N"/>
    <property type="match status" value="1"/>
</dbReference>
<dbReference type="InterPro" id="IPR022310">
    <property type="entry name" value="NAD/GMP_synthase"/>
</dbReference>
<dbReference type="InterPro" id="IPR016185">
    <property type="entry name" value="PreATP-grasp_dom_sf"/>
</dbReference>
<sequence length="2942" mass="328452">MSTYDHSRVAQFIGGNTLEKAPSGPVKDFVKQHGGHTVISKVSFGFITCGIGGRTWGILARGAQIESSEEEQRTVRDASRARHRSRRVWRLRGIAAVKEIRSIRQWSYETFGTERAVEFTVMATPEDLKVNAEYIRMADRYVEVPGGSNNHNYANVDLIVDVAERAGVHAVWAGWGHASENPRLPETLAANKIVFIGPPGSAMRSLGDKISSTIVAQSADVPTMAWSGTGISKTELSADGFVTVPDDAYKAACVTTVEEGLARAEEIGFPVMIKASEGGGGKGIRKVDSADVFKNAFHAVAGEIPGSPIFIMKLAGQARHLEVQLLADQYGNAISLFGRDCSVQRRHQKIIEEAPVTIADSKIFEQMERAAVRLAKLVGYVSAGTVEYLYSHAEDVFYFLELNPRLQVEHPTTEMVSGVNLPAAQLQVAMGIPLHRIRHIRQLYGVEHNGTSEIDFDMVDPEASTVQRKPRPKGHVIAVRITAENPDAGFKPSSGSLQELNFRSSTNVWGYFSVGSAGGLHEFADSQFGHVFAYGEDRAESRKNMVVALKELSIRGDFRTTVEYLIKLLELQAFEENTITTGWLDSLISDKLTAERPNSTLAVICGAVTKAFIAAEASWSEYKRILDKGQVPSRDVLKTVFGIDFIYDNVRYSFTATRSSPMLWTLYLNGGRTLVGARGLADGGLLVLLDGKSHSVYWREEVGALRVMIDAKTCLIEQENDPTQLRSPSPGKLIRFLVESGDHINAGEQYAEIEVMKMYMPLVAAEDGIVQFVKQPGVSLEPGDILGILTLDDPARVKHAKPFEGLLPSMGTPSVIGNKPHQRMYSYLDVLHNILDGYDNQAVMASTLKELIDILHNVELPFSEVSAILSTLSGRMPAKLEESVRAAIDLAKGKGESAEFPAHRVKRLIDHYMEDNVRAQDRTMFRTQLAELLSAVERYQSGLKAHETDVIAGLLARYEETEKLFGGSIEARVLTLREQNKDDLDKVVALVLSHIMAQRKGRLVMAVLEHVKNSGLTVTDPNSRLYQVLQGLAALEARSSTQVSLKAREVLISCQMPSYEERRAQMEGILKASVTNSYYGETGSVARTPSMDVLRELIDSRYTVYDVLPTFWNYSEQEIIHAALEVYVRRAYKAYTLLSVDYEEGDGMDDGDAPTVITWRFNLGQSNSPPSTPRLARDDLPRRQASVSDLTYMINTHQKQPLRTGAIASFPNLDALRRGFDKVAAVLPNFDPYEYQQRYGANNQPPNVLNLALRIFNEADDMSEDAWYEKIVELVNSHRDVLSKRGVRRISILICRPGQYPIYYTLREMGGSWQEEQSIRHIEPALAFQLELSRLSNYNLTPCFTESKQLHFYHGVARENQLDNRFFIRALVRPGRIRGSMNTAQYLISETDRLVTTILDALEVVSVQHRNADCNHIFMNFIYNLPVTYDDVLEAISGFIERHGKRLWRLHVTGSEIRIVLEDQEGNVTPIRCVIENVSGFIVNYHGYQEITTDKGTTILKSIGEKGPLHLQPVHQAYPTKESLQPKRYQAHLIGTTYVYDFPDLFSKALSNVWAKARFVNPSLSLPKNIFESKELMLDEHDQLQEVDRAPGNNTVGMVGWVFTLRTPEYPDGRRVVVIANDITYKIGSFGPDEDQFFYLCSRYARDHGLPRIYLSANSGARIGLAEEVMNLFSVAWSDPAHPEKGIEYIYLTRENFLKVQEKAAAAIRTVEIEENGEQRYKITDIIGLQDGLGVECLKGSGLIAGETSRAYDDIFTITLVTARSVGIGAYLVRLGERAVQVEGQPIILTGAPALNKVLGREVYTSNLQLGGTQIMHKNGVSHLTASSDLEGATHILEWLSYVPESKDAPLPILDSIDPWDRDISYVPPKGPYDPRWFIEGKKDETTNDWLSGFFDRGSFQETLSGWAQTVVVGRARLGGIPMGVIAVETRTIERIVPADPANPSSFEQRIMEAGQVWYPNSAYKTAQAIFDFNREGLPLIIFANWRGFSGGQQDMYDEVLKQGSKIVDGLSSYKQPVFVYIVPHGELRGGAWVVLDPSINSAQMEMYADVDARAGVLEPEGVVEIKMRRDKILKLMERLDASYASLKKVSADKSKTAEEQAAATDALAKRETLLQPTYKQIALLYADLHDRTGRMEAKGCAKAMTWKDARRRFYWAVRAKVAHSSAMAQLEEASPESTYEYRKHLLESIGGTEGESDPRAVAEALEKLDLTNTLTQLKADYLARQMLELANEDKKATVDGLVRVLDNLGDEEKLALIHALQHSKGSPGPPSGYGCMDHFLEGDTCLHSWEVLAEILKSEEAKGLVCDIGMPVVHKNVIYNCRVIIHDGQILLIRPKMWMANDGNYRELRWFTPWMKHRQVEDHYLPRIIHAVTGQTKVPFGDAVVSTVDTCIGVELCEELFTPASPHILMGLDGVEIFTNSSGSHHELRKLYRRIELMKEATMKLGGIYLYANQQGCDGDRLYYDGCAMIVVNGRVVAQGSQFSLQDVEVVTATVDLEDVRSHRATSSRSNQAAGAERYHRIEVDFALSGSTGDEIKDLNQLIVGPPPEVRYHKPEEEIALGPACWLWDYLRRSRTQGYFIPLSGGIDSCATSVIVYSMCRLVAEAARNGDEHVIADARRIAGEAPDSSYTPTDPREFANRIFHTCYMGTENSSPETRRRAKALAGAIGAYHIDLNMDTVVGAMRDLFVFVTGARPRFKAHGGTAAENLALQNIQARLRMVVAYLFAQLMPWARGRQGGLLVLGSANVDESIRGYFTKYDCSSADINPIGAISKTDLKKFIAYARDAFELPVLTEFLDAVPTAELEPITEDYVQADEADMGMTYDELSVFGRLRKVEKCGPWSMFTKLVHEWGSVLSPLQVAEKVKHFFFEYARNRHKMTTLTPSYHAEQYSPDDNRFDLRPFLYPSRFPWQFKKIDEAAARWPDRSTAKVFEVKDKISIL</sequence>
<dbReference type="Pfam" id="PF02786">
    <property type="entry name" value="CPSase_L_D2"/>
    <property type="match status" value="1"/>
</dbReference>
<dbReference type="InterPro" id="IPR014445">
    <property type="entry name" value="Gln-dep_NAD_synthase"/>
</dbReference>
<name>A0A2G8RUN5_9APHY</name>
<feature type="domain" description="Lipoyl-binding" evidence="24">
    <location>
        <begin position="716"/>
        <end position="790"/>
    </location>
</feature>
<evidence type="ECO:0000256" key="20">
    <source>
        <dbReference type="ARBA" id="ARBA00048600"/>
    </source>
</evidence>
<dbReference type="UniPathway" id="UPA00655">
    <property type="reaction ID" value="UER00711"/>
</dbReference>
<dbReference type="OrthoDB" id="14612at2759"/>
<dbReference type="PROSITE" id="PS00188">
    <property type="entry name" value="BIOTIN"/>
    <property type="match status" value="1"/>
</dbReference>
<feature type="domain" description="CoA carboxyltransferase N-terminal" evidence="27">
    <location>
        <begin position="1517"/>
        <end position="1855"/>
    </location>
</feature>
<dbReference type="CDD" id="cd00553">
    <property type="entry name" value="NAD_synthase"/>
    <property type="match status" value="1"/>
</dbReference>
<dbReference type="InterPro" id="IPR011053">
    <property type="entry name" value="Single_hybrid_motif"/>
</dbReference>
<comment type="catalytic activity">
    <reaction evidence="20">
        <text>N(6)-biotinyl-L-lysyl-[protein] + hydrogencarbonate + ATP = N(6)-carboxybiotinyl-L-lysyl-[protein] + ADP + phosphate + H(+)</text>
        <dbReference type="Rhea" id="RHEA:13501"/>
        <dbReference type="Rhea" id="RHEA-COMP:10505"/>
        <dbReference type="Rhea" id="RHEA-COMP:10506"/>
        <dbReference type="ChEBI" id="CHEBI:15378"/>
        <dbReference type="ChEBI" id="CHEBI:17544"/>
        <dbReference type="ChEBI" id="CHEBI:30616"/>
        <dbReference type="ChEBI" id="CHEBI:43474"/>
        <dbReference type="ChEBI" id="CHEBI:83144"/>
        <dbReference type="ChEBI" id="CHEBI:83145"/>
        <dbReference type="ChEBI" id="CHEBI:456216"/>
        <dbReference type="EC" id="6.3.4.14"/>
    </reaction>
</comment>
<evidence type="ECO:0000256" key="15">
    <source>
        <dbReference type="ARBA" id="ARBA00023160"/>
    </source>
</evidence>
<keyword evidence="30" id="KW-1185">Reference proteome</keyword>
<dbReference type="EMBL" id="AYKW01000056">
    <property type="protein sequence ID" value="PIL25232.1"/>
    <property type="molecule type" value="Genomic_DNA"/>
</dbReference>
<dbReference type="SUPFAM" id="SSF52402">
    <property type="entry name" value="Adenine nucleotide alpha hydrolases-like"/>
    <property type="match status" value="1"/>
</dbReference>
<dbReference type="InterPro" id="IPR000089">
    <property type="entry name" value="Biotin_lipoyl"/>
</dbReference>
<dbReference type="SUPFAM" id="SSF52440">
    <property type="entry name" value="PreATP-grasp domain"/>
    <property type="match status" value="1"/>
</dbReference>
<evidence type="ECO:0000256" key="22">
    <source>
        <dbReference type="PROSITE-ProRule" id="PRU00409"/>
    </source>
</evidence>
<dbReference type="Pfam" id="PF00795">
    <property type="entry name" value="CN_hydrolase"/>
    <property type="match status" value="1"/>
</dbReference>
<keyword evidence="16" id="KW-0092">Biotin</keyword>
<dbReference type="Pfam" id="PF02540">
    <property type="entry name" value="NAD_synthase"/>
    <property type="match status" value="1"/>
</dbReference>
<dbReference type="GO" id="GO:0003989">
    <property type="term" value="F:acetyl-CoA carboxylase activity"/>
    <property type="evidence" value="ECO:0007669"/>
    <property type="project" value="UniProtKB-EC"/>
</dbReference>
<dbReference type="SMART" id="SM00878">
    <property type="entry name" value="Biotin_carb_C"/>
    <property type="match status" value="1"/>
</dbReference>
<dbReference type="SUPFAM" id="SSF56059">
    <property type="entry name" value="Glutathione synthetase ATP-binding domain-like"/>
    <property type="match status" value="1"/>
</dbReference>
<protein>
    <recommendedName>
        <fullName evidence="18">NAD(+) synthase [glutamine-hydrolyzing]</fullName>
        <ecNumber evidence="7">6.3.4.14</ecNumber>
        <ecNumber evidence="5">6.3.5.1</ecNumber>
        <ecNumber evidence="6">6.4.1.2</ecNumber>
    </recommendedName>
</protein>
<dbReference type="PROSITE" id="PS50968">
    <property type="entry name" value="BIOTINYL_LIPOYL"/>
    <property type="match status" value="1"/>
</dbReference>
<gene>
    <name evidence="29" type="ORF">GSI_13121</name>
</gene>
<dbReference type="InterPro" id="IPR029045">
    <property type="entry name" value="ClpP/crotonase-like_dom_sf"/>
</dbReference>
<dbReference type="PROSITE" id="PS50263">
    <property type="entry name" value="CN_HYDROLASE"/>
    <property type="match status" value="1"/>
</dbReference>
<dbReference type="InterPro" id="IPR049076">
    <property type="entry name" value="ACCA"/>
</dbReference>
<dbReference type="GO" id="GO:0046872">
    <property type="term" value="F:metal ion binding"/>
    <property type="evidence" value="ECO:0007669"/>
    <property type="project" value="InterPro"/>
</dbReference>
<evidence type="ECO:0000256" key="7">
    <source>
        <dbReference type="ARBA" id="ARBA00013263"/>
    </source>
</evidence>
<evidence type="ECO:0000256" key="1">
    <source>
        <dbReference type="ARBA" id="ARBA00001953"/>
    </source>
</evidence>
<dbReference type="Gene3D" id="3.30.470.20">
    <property type="entry name" value="ATP-grasp fold, B domain"/>
    <property type="match status" value="1"/>
</dbReference>
<organism evidence="29 30">
    <name type="scientific">Ganoderma sinense ZZ0214-1</name>
    <dbReference type="NCBI Taxonomy" id="1077348"/>
    <lineage>
        <taxon>Eukaryota</taxon>
        <taxon>Fungi</taxon>
        <taxon>Dikarya</taxon>
        <taxon>Basidiomycota</taxon>
        <taxon>Agaricomycotina</taxon>
        <taxon>Agaricomycetes</taxon>
        <taxon>Polyporales</taxon>
        <taxon>Polyporaceae</taxon>
        <taxon>Ganoderma</taxon>
    </lineage>
</organism>
<dbReference type="GO" id="GO:0005524">
    <property type="term" value="F:ATP binding"/>
    <property type="evidence" value="ECO:0007669"/>
    <property type="project" value="UniProtKB-UniRule"/>
</dbReference>
<dbReference type="FunFam" id="3.30.470.20:FF:000005">
    <property type="entry name" value="Acetyl-CoA carboxylase 1"/>
    <property type="match status" value="1"/>
</dbReference>
<keyword evidence="12 22" id="KW-0067">ATP-binding</keyword>
<dbReference type="CDD" id="cd06850">
    <property type="entry name" value="biotinyl_domain"/>
    <property type="match status" value="1"/>
</dbReference>
<dbReference type="SUPFAM" id="SSF52096">
    <property type="entry name" value="ClpP/crotonase"/>
    <property type="match status" value="2"/>
</dbReference>
<dbReference type="PANTHER" id="PTHR45728:SF3">
    <property type="entry name" value="ACETYL-COA CARBOXYLASE"/>
    <property type="match status" value="1"/>
</dbReference>
<dbReference type="PROSITE" id="PS00866">
    <property type="entry name" value="CPSASE_1"/>
    <property type="match status" value="1"/>
</dbReference>
<dbReference type="InterPro" id="IPR011054">
    <property type="entry name" value="Rudment_hybrid_motif"/>
</dbReference>
<dbReference type="InterPro" id="IPR036526">
    <property type="entry name" value="C-N_Hydrolase_sf"/>
</dbReference>
<dbReference type="PROSITE" id="PS50989">
    <property type="entry name" value="COA_CT_CTER"/>
    <property type="match status" value="1"/>
</dbReference>
<evidence type="ECO:0000256" key="3">
    <source>
        <dbReference type="ARBA" id="ARBA00005188"/>
    </source>
</evidence>
<dbReference type="HAMAP" id="MF_02090">
    <property type="entry name" value="NadE_glutamine_dep"/>
    <property type="match status" value="1"/>
</dbReference>
<dbReference type="Gene3D" id="2.40.50.100">
    <property type="match status" value="1"/>
</dbReference>
<dbReference type="PANTHER" id="PTHR45728">
    <property type="entry name" value="ACETYL-COA CARBOXYLASE, ISOFORM A"/>
    <property type="match status" value="1"/>
</dbReference>
<evidence type="ECO:0000259" key="28">
    <source>
        <dbReference type="PROSITE" id="PS50989"/>
    </source>
</evidence>
<dbReference type="InterPro" id="IPR013537">
    <property type="entry name" value="AcCoA_COase_cen"/>
</dbReference>
<dbReference type="CDD" id="cd07570">
    <property type="entry name" value="GAT_Gln-NAD-synth"/>
    <property type="match status" value="1"/>
</dbReference>
<dbReference type="Gene3D" id="3.90.226.10">
    <property type="entry name" value="2-enoyl-CoA Hydratase, Chain A, domain 1"/>
    <property type="match status" value="2"/>
</dbReference>
<comment type="similarity">
    <text evidence="4">In the C-terminal section; belongs to the NAD synthetase family.</text>
</comment>
<dbReference type="Gene3D" id="3.40.50.20">
    <property type="match status" value="1"/>
</dbReference>
<dbReference type="InterPro" id="IPR011762">
    <property type="entry name" value="COA_CT_N"/>
</dbReference>
<dbReference type="Gene3D" id="2.40.460.10">
    <property type="entry name" value="Biotin dependent carboxylase carboxyltransferase"/>
    <property type="match status" value="1"/>
</dbReference>
<keyword evidence="14" id="KW-0443">Lipid metabolism</keyword>
<evidence type="ECO:0000259" key="25">
    <source>
        <dbReference type="PROSITE" id="PS50975"/>
    </source>
</evidence>
<evidence type="ECO:0000259" key="26">
    <source>
        <dbReference type="PROSITE" id="PS50979"/>
    </source>
</evidence>
<comment type="pathway">
    <text evidence="2">Lipid metabolism; malonyl-CoA biosynthesis; malonyl-CoA from acetyl-CoA: step 1/1.</text>
</comment>
<dbReference type="InterPro" id="IPR014729">
    <property type="entry name" value="Rossmann-like_a/b/a_fold"/>
</dbReference>
<dbReference type="InterPro" id="IPR011761">
    <property type="entry name" value="ATP-grasp"/>
</dbReference>
<dbReference type="InterPro" id="IPR003694">
    <property type="entry name" value="NAD_synthase"/>
</dbReference>
<dbReference type="UniPathway" id="UPA00253">
    <property type="reaction ID" value="UER00334"/>
</dbReference>
<dbReference type="InterPro" id="IPR011764">
    <property type="entry name" value="Biotin_carboxylation_dom"/>
</dbReference>
<evidence type="ECO:0000256" key="17">
    <source>
        <dbReference type="ARBA" id="ARBA00023268"/>
    </source>
</evidence>
<dbReference type="GO" id="GO:0003952">
    <property type="term" value="F:NAD+ synthase (glutamine-hydrolyzing) activity"/>
    <property type="evidence" value="ECO:0007669"/>
    <property type="project" value="UniProtKB-EC"/>
</dbReference>
<evidence type="ECO:0000259" key="24">
    <source>
        <dbReference type="PROSITE" id="PS50968"/>
    </source>
</evidence>
<keyword evidence="15" id="KW-0275">Fatty acid biosynthesis</keyword>
<dbReference type="InterPro" id="IPR005479">
    <property type="entry name" value="CPAse_ATP-bd"/>
</dbReference>
<dbReference type="InterPro" id="IPR013815">
    <property type="entry name" value="ATP_grasp_subdomain_1"/>
</dbReference>
<dbReference type="FunFam" id="2.40.50.100:FF:000005">
    <property type="entry name" value="Acetyl-CoA carboxylase 1"/>
    <property type="match status" value="1"/>
</dbReference>
<comment type="caution">
    <text evidence="29">The sequence shown here is derived from an EMBL/GenBank/DDBJ whole genome shotgun (WGS) entry which is preliminary data.</text>
</comment>
<dbReference type="InterPro" id="IPR011763">
    <property type="entry name" value="COA_CT_C"/>
</dbReference>
<evidence type="ECO:0000259" key="27">
    <source>
        <dbReference type="PROSITE" id="PS50980"/>
    </source>
</evidence>
<dbReference type="InterPro" id="IPR001882">
    <property type="entry name" value="Biotin_BS"/>
</dbReference>
<dbReference type="Pfam" id="PF08326">
    <property type="entry name" value="ACC_central"/>
    <property type="match status" value="1"/>
</dbReference>
<evidence type="ECO:0000256" key="2">
    <source>
        <dbReference type="ARBA" id="ARBA00004956"/>
    </source>
</evidence>
<dbReference type="InterPro" id="IPR049074">
    <property type="entry name" value="ACCA_BT"/>
</dbReference>
<keyword evidence="17" id="KW-0511">Multifunctional enzyme</keyword>
<dbReference type="GO" id="GO:0006633">
    <property type="term" value="P:fatty acid biosynthetic process"/>
    <property type="evidence" value="ECO:0007669"/>
    <property type="project" value="UniProtKB-KW"/>
</dbReference>
<dbReference type="Gene3D" id="3.90.1770.10">
    <property type="entry name" value="PreATP-grasp domain"/>
    <property type="match status" value="1"/>
</dbReference>
<comment type="cofactor">
    <cofactor evidence="1">
        <name>biotin</name>
        <dbReference type="ChEBI" id="CHEBI:57586"/>
    </cofactor>
</comment>
<dbReference type="InterPro" id="IPR034733">
    <property type="entry name" value="AcCoA_carboxyl_beta"/>
</dbReference>
<dbReference type="GO" id="GO:0005739">
    <property type="term" value="C:mitochondrion"/>
    <property type="evidence" value="ECO:0007669"/>
    <property type="project" value="TreeGrafter"/>
</dbReference>
<dbReference type="GO" id="GO:2001295">
    <property type="term" value="P:malonyl-CoA biosynthetic process"/>
    <property type="evidence" value="ECO:0007669"/>
    <property type="project" value="UniProtKB-UniPathway"/>
</dbReference>
<dbReference type="Gene3D" id="3.60.110.10">
    <property type="entry name" value="Carbon-nitrogen hydrolase"/>
    <property type="match status" value="1"/>
</dbReference>
<dbReference type="EC" id="6.4.1.2" evidence="6"/>
<keyword evidence="11" id="KW-0276">Fatty acid metabolism</keyword>
<dbReference type="NCBIfam" id="TIGR00552">
    <property type="entry name" value="nadE"/>
    <property type="match status" value="1"/>
</dbReference>
<dbReference type="InterPro" id="IPR005482">
    <property type="entry name" value="Biotin_COase_C"/>
</dbReference>
<keyword evidence="10 22" id="KW-0547">Nucleotide-binding</keyword>
<dbReference type="PROSITE" id="PS50979">
    <property type="entry name" value="BC"/>
    <property type="match status" value="1"/>
</dbReference>
<dbReference type="Pfam" id="PF00364">
    <property type="entry name" value="Biotin_lipoyl"/>
    <property type="match status" value="1"/>
</dbReference>
<dbReference type="GO" id="GO:0009435">
    <property type="term" value="P:NAD+ biosynthetic process"/>
    <property type="evidence" value="ECO:0007669"/>
    <property type="project" value="UniProtKB-UniPathway"/>
</dbReference>
<feature type="domain" description="CoA carboxyltransferase C-terminal" evidence="28">
    <location>
        <begin position="1859"/>
        <end position="2173"/>
    </location>
</feature>
<dbReference type="PROSITE" id="PS00867">
    <property type="entry name" value="CPSASE_2"/>
    <property type="match status" value="1"/>
</dbReference>
<proteinExistence type="inferred from homology"/>
<evidence type="ECO:0000256" key="18">
    <source>
        <dbReference type="ARBA" id="ARBA00030681"/>
    </source>
</evidence>
<dbReference type="SUPFAM" id="SSF51230">
    <property type="entry name" value="Single hybrid motif"/>
    <property type="match status" value="1"/>
</dbReference>
<evidence type="ECO:0000256" key="10">
    <source>
        <dbReference type="ARBA" id="ARBA00022741"/>
    </source>
</evidence>
<dbReference type="Gene3D" id="3.40.50.620">
    <property type="entry name" value="HUPs"/>
    <property type="match status" value="1"/>
</dbReference>
<evidence type="ECO:0000256" key="8">
    <source>
        <dbReference type="ARBA" id="ARBA00022516"/>
    </source>
</evidence>
<dbReference type="InterPro" id="IPR005481">
    <property type="entry name" value="BC-like_N"/>
</dbReference>
<evidence type="ECO:0000256" key="4">
    <source>
        <dbReference type="ARBA" id="ARBA00007145"/>
    </source>
</evidence>
<comment type="pathway">
    <text evidence="3">Cofactor biosynthesis; NAD(+) biosynthesis; NAD(+) from deamido-NAD(+) (L-Gln route): step 1/1.</text>
</comment>
<dbReference type="Pfam" id="PF01039">
    <property type="entry name" value="Carboxyl_trans"/>
    <property type="match status" value="1"/>
</dbReference>
<evidence type="ECO:0000256" key="9">
    <source>
        <dbReference type="ARBA" id="ARBA00022598"/>
    </source>
</evidence>
<dbReference type="InterPro" id="IPR003010">
    <property type="entry name" value="C-N_Hydrolase"/>
</dbReference>
<dbReference type="SUPFAM" id="SSF51246">
    <property type="entry name" value="Rudiment single hybrid motif"/>
    <property type="match status" value="1"/>
</dbReference>
<keyword evidence="8" id="KW-0444">Lipid biosynthesis</keyword>
<evidence type="ECO:0000256" key="21">
    <source>
        <dbReference type="ARBA" id="ARBA00052340"/>
    </source>
</evidence>
<reference evidence="29 30" key="1">
    <citation type="journal article" date="2015" name="Sci. Rep.">
        <title>Chromosome-level genome map provides insights into diverse defense mechanisms in the medicinal fungus Ganoderma sinense.</title>
        <authorList>
            <person name="Zhu Y."/>
            <person name="Xu J."/>
            <person name="Sun C."/>
            <person name="Zhou S."/>
            <person name="Xu H."/>
            <person name="Nelson D.R."/>
            <person name="Qian J."/>
            <person name="Song J."/>
            <person name="Luo H."/>
            <person name="Xiang L."/>
            <person name="Li Y."/>
            <person name="Xu Z."/>
            <person name="Ji A."/>
            <person name="Wang L."/>
            <person name="Lu S."/>
            <person name="Hayward A."/>
            <person name="Sun W."/>
            <person name="Li X."/>
            <person name="Schwartz D.C."/>
            <person name="Wang Y."/>
            <person name="Chen S."/>
        </authorList>
    </citation>
    <scope>NUCLEOTIDE SEQUENCE [LARGE SCALE GENOMIC DNA]</scope>
    <source>
        <strain evidence="29 30">ZZ0214-1</strain>
    </source>
</reference>
<keyword evidence="13" id="KW-0520">NAD</keyword>
<dbReference type="FunFam" id="3.40.50.620:FF:000036">
    <property type="entry name" value="Glutamine-dependent NAD(+) synthetase"/>
    <property type="match status" value="1"/>
</dbReference>
<dbReference type="FunFam" id="3.30.1490.20:FF:000003">
    <property type="entry name" value="acetyl-CoA carboxylase isoform X1"/>
    <property type="match status" value="1"/>
</dbReference>
<dbReference type="Pfam" id="PF21385">
    <property type="entry name" value="ACCA_BT"/>
    <property type="match status" value="1"/>
</dbReference>
<dbReference type="Proteomes" id="UP000230002">
    <property type="component" value="Unassembled WGS sequence"/>
</dbReference>
<dbReference type="FunFam" id="3.90.226.10:FF:000010">
    <property type="entry name" value="acetyl-CoA carboxylase isoform X2"/>
    <property type="match status" value="1"/>
</dbReference>
<keyword evidence="9" id="KW-0436">Ligase</keyword>
<dbReference type="GO" id="GO:0004359">
    <property type="term" value="F:glutaminase activity"/>
    <property type="evidence" value="ECO:0007669"/>
    <property type="project" value="InterPro"/>
</dbReference>
<evidence type="ECO:0000256" key="5">
    <source>
        <dbReference type="ARBA" id="ARBA00012743"/>
    </source>
</evidence>
<dbReference type="FunFam" id="2.40.460.10:FF:000001">
    <property type="entry name" value="Acetyl-CoA carboxylase 1"/>
    <property type="match status" value="1"/>
</dbReference>
<dbReference type="STRING" id="1077348.A0A2G8RUN5"/>
<dbReference type="Gene3D" id="3.30.1490.20">
    <property type="entry name" value="ATP-grasp fold, A domain"/>
    <property type="match status" value="1"/>
</dbReference>
<evidence type="ECO:0000313" key="29">
    <source>
        <dbReference type="EMBL" id="PIL25232.1"/>
    </source>
</evidence>
<dbReference type="Pfam" id="PF02785">
    <property type="entry name" value="Biotin_carb_C"/>
    <property type="match status" value="1"/>
</dbReference>
<dbReference type="EC" id="6.3.5.1" evidence="5"/>
<dbReference type="PROSITE" id="PS50975">
    <property type="entry name" value="ATP_GRASP"/>
    <property type="match status" value="1"/>
</dbReference>
<comment type="catalytic activity">
    <reaction evidence="21">
        <text>deamido-NAD(+) + L-glutamine + ATP + H2O = L-glutamate + AMP + diphosphate + NAD(+) + H(+)</text>
        <dbReference type="Rhea" id="RHEA:24384"/>
        <dbReference type="ChEBI" id="CHEBI:15377"/>
        <dbReference type="ChEBI" id="CHEBI:15378"/>
        <dbReference type="ChEBI" id="CHEBI:29985"/>
        <dbReference type="ChEBI" id="CHEBI:30616"/>
        <dbReference type="ChEBI" id="CHEBI:33019"/>
        <dbReference type="ChEBI" id="CHEBI:57540"/>
        <dbReference type="ChEBI" id="CHEBI:58359"/>
        <dbReference type="ChEBI" id="CHEBI:58437"/>
        <dbReference type="ChEBI" id="CHEBI:456215"/>
        <dbReference type="EC" id="6.3.5.1"/>
    </reaction>
</comment>
<evidence type="ECO:0000256" key="16">
    <source>
        <dbReference type="ARBA" id="ARBA00023267"/>
    </source>
</evidence>
<dbReference type="FunFam" id="3.60.110.10:FF:000003">
    <property type="entry name" value="Glutamine-dependent NAD(+) synthetase"/>
    <property type="match status" value="1"/>
</dbReference>
<evidence type="ECO:0000313" key="30">
    <source>
        <dbReference type="Proteomes" id="UP000230002"/>
    </source>
</evidence>
<evidence type="ECO:0000256" key="11">
    <source>
        <dbReference type="ARBA" id="ARBA00022832"/>
    </source>
</evidence>
<feature type="domain" description="CN hydrolase" evidence="23">
    <location>
        <begin position="2218"/>
        <end position="2498"/>
    </location>
</feature>
<accession>A0A2G8RUN5</accession>
<evidence type="ECO:0000256" key="12">
    <source>
        <dbReference type="ARBA" id="ARBA00022840"/>
    </source>
</evidence>
<dbReference type="EC" id="6.3.4.14" evidence="7"/>
<feature type="domain" description="Biotin carboxylation" evidence="26">
    <location>
        <begin position="83"/>
        <end position="589"/>
    </location>
</feature>
<evidence type="ECO:0000256" key="14">
    <source>
        <dbReference type="ARBA" id="ARBA00023098"/>
    </source>
</evidence>
<dbReference type="PROSITE" id="PS50980">
    <property type="entry name" value="COA_CT_NTER"/>
    <property type="match status" value="1"/>
</dbReference>
<feature type="domain" description="ATP-grasp" evidence="25">
    <location>
        <begin position="233"/>
        <end position="430"/>
    </location>
</feature>
<comment type="catalytic activity">
    <reaction evidence="19">
        <text>hydrogencarbonate + acetyl-CoA + ATP = malonyl-CoA + ADP + phosphate + H(+)</text>
        <dbReference type="Rhea" id="RHEA:11308"/>
        <dbReference type="ChEBI" id="CHEBI:15378"/>
        <dbReference type="ChEBI" id="CHEBI:17544"/>
        <dbReference type="ChEBI" id="CHEBI:30616"/>
        <dbReference type="ChEBI" id="CHEBI:43474"/>
        <dbReference type="ChEBI" id="CHEBI:57288"/>
        <dbReference type="ChEBI" id="CHEBI:57384"/>
        <dbReference type="ChEBI" id="CHEBI:456216"/>
        <dbReference type="EC" id="6.4.1.2"/>
    </reaction>
</comment>
<evidence type="ECO:0000259" key="23">
    <source>
        <dbReference type="PROSITE" id="PS50263"/>
    </source>
</evidence>
<evidence type="ECO:0000256" key="19">
    <source>
        <dbReference type="ARBA" id="ARBA00048065"/>
    </source>
</evidence>
<evidence type="ECO:0000256" key="13">
    <source>
        <dbReference type="ARBA" id="ARBA00023027"/>
    </source>
</evidence>
<evidence type="ECO:0000256" key="6">
    <source>
        <dbReference type="ARBA" id="ARBA00013058"/>
    </source>
</evidence>
<dbReference type="GO" id="GO:0004075">
    <property type="term" value="F:biotin carboxylase activity"/>
    <property type="evidence" value="ECO:0007669"/>
    <property type="project" value="UniProtKB-EC"/>
</dbReference>
<dbReference type="SUPFAM" id="SSF56317">
    <property type="entry name" value="Carbon-nitrogen hydrolase"/>
    <property type="match status" value="1"/>
</dbReference>